<organism evidence="4 5">
    <name type="scientific">Sphaeramia orbicularis</name>
    <name type="common">orbiculate cardinalfish</name>
    <dbReference type="NCBI Taxonomy" id="375764"/>
    <lineage>
        <taxon>Eukaryota</taxon>
        <taxon>Metazoa</taxon>
        <taxon>Chordata</taxon>
        <taxon>Craniata</taxon>
        <taxon>Vertebrata</taxon>
        <taxon>Euteleostomi</taxon>
        <taxon>Actinopterygii</taxon>
        <taxon>Neopterygii</taxon>
        <taxon>Teleostei</taxon>
        <taxon>Neoteleostei</taxon>
        <taxon>Acanthomorphata</taxon>
        <taxon>Gobiaria</taxon>
        <taxon>Kurtiformes</taxon>
        <taxon>Apogonoidei</taxon>
        <taxon>Apogonidae</taxon>
        <taxon>Apogoninae</taxon>
        <taxon>Sphaeramia</taxon>
    </lineage>
</organism>
<sequence length="105" mass="11860">MQMSIRQLACLTLFAGFLAIVAANTEIKISKCCTQVSSQNITAPIIGYRIQRRNPPCVRAVIFETTEGDVCSHWKQDWVFDRIRELEQARRAKKNTTMAATTLSP</sequence>
<dbReference type="SUPFAM" id="SSF54117">
    <property type="entry name" value="Interleukin 8-like chemokines"/>
    <property type="match status" value="1"/>
</dbReference>
<dbReference type="InterPro" id="IPR036048">
    <property type="entry name" value="Interleukin_8-like_sf"/>
</dbReference>
<dbReference type="GO" id="GO:0008009">
    <property type="term" value="F:chemokine activity"/>
    <property type="evidence" value="ECO:0007669"/>
    <property type="project" value="InterPro"/>
</dbReference>
<dbReference type="InParanoid" id="A0A673AC70"/>
<feature type="domain" description="Chemokine interleukin-8-like" evidence="3">
    <location>
        <begin position="30"/>
        <end position="86"/>
    </location>
</feature>
<feature type="chain" id="PRO_5025644567" description="Chemokine interleukin-8-like domain-containing protein" evidence="2">
    <location>
        <begin position="24"/>
        <end position="105"/>
    </location>
</feature>
<evidence type="ECO:0000313" key="5">
    <source>
        <dbReference type="Proteomes" id="UP000472271"/>
    </source>
</evidence>
<reference evidence="4" key="1">
    <citation type="submission" date="2019-06" db="EMBL/GenBank/DDBJ databases">
        <authorList>
            <consortium name="Wellcome Sanger Institute Data Sharing"/>
        </authorList>
    </citation>
    <scope>NUCLEOTIDE SEQUENCE [LARGE SCALE GENOMIC DNA]</scope>
</reference>
<keyword evidence="1" id="KW-0202">Cytokine</keyword>
<keyword evidence="5" id="KW-1185">Reference proteome</keyword>
<dbReference type="GO" id="GO:0006955">
    <property type="term" value="P:immune response"/>
    <property type="evidence" value="ECO:0007669"/>
    <property type="project" value="InterPro"/>
</dbReference>
<keyword evidence="2" id="KW-0732">Signal</keyword>
<feature type="signal peptide" evidence="2">
    <location>
        <begin position="1"/>
        <end position="23"/>
    </location>
</feature>
<reference evidence="4" key="3">
    <citation type="submission" date="2025-09" db="UniProtKB">
        <authorList>
            <consortium name="Ensembl"/>
        </authorList>
    </citation>
    <scope>IDENTIFICATION</scope>
</reference>
<protein>
    <recommendedName>
        <fullName evidence="3">Chemokine interleukin-8-like domain-containing protein</fullName>
    </recommendedName>
</protein>
<name>A0A673AC70_9TELE</name>
<dbReference type="Proteomes" id="UP000472271">
    <property type="component" value="Chromosome 17"/>
</dbReference>
<evidence type="ECO:0000256" key="1">
    <source>
        <dbReference type="ARBA" id="ARBA00022514"/>
    </source>
</evidence>
<dbReference type="AlphaFoldDB" id="A0A673AC70"/>
<evidence type="ECO:0000313" key="4">
    <source>
        <dbReference type="Ensembl" id="ENSSORP00005026851.1"/>
    </source>
</evidence>
<dbReference type="InterPro" id="IPR001811">
    <property type="entry name" value="Chemokine_IL8-like_dom"/>
</dbReference>
<reference evidence="4" key="2">
    <citation type="submission" date="2025-08" db="UniProtKB">
        <authorList>
            <consortium name="Ensembl"/>
        </authorList>
    </citation>
    <scope>IDENTIFICATION</scope>
</reference>
<accession>A0A673AC70</accession>
<proteinExistence type="predicted"/>
<dbReference type="GO" id="GO:0005615">
    <property type="term" value="C:extracellular space"/>
    <property type="evidence" value="ECO:0007669"/>
    <property type="project" value="UniProtKB-KW"/>
</dbReference>
<dbReference type="Ensembl" id="ENSSORT00005027634.1">
    <property type="protein sequence ID" value="ENSSORP00005026851.1"/>
    <property type="gene ID" value="ENSSORG00005012868.1"/>
</dbReference>
<evidence type="ECO:0000256" key="2">
    <source>
        <dbReference type="SAM" id="SignalP"/>
    </source>
</evidence>
<dbReference type="Gene3D" id="2.40.50.40">
    <property type="match status" value="1"/>
</dbReference>
<evidence type="ECO:0000259" key="3">
    <source>
        <dbReference type="Pfam" id="PF00048"/>
    </source>
</evidence>
<dbReference type="FunCoup" id="A0A673AC70">
    <property type="interactions" value="12"/>
</dbReference>
<dbReference type="Pfam" id="PF00048">
    <property type="entry name" value="IL8"/>
    <property type="match status" value="1"/>
</dbReference>